<dbReference type="RefSeq" id="WP_147112347.1">
    <property type="nucleotide sequence ID" value="NZ_BJVJ01000061.1"/>
</dbReference>
<dbReference type="InterPro" id="IPR050275">
    <property type="entry name" value="PGM_Phosphatase"/>
</dbReference>
<sequence length="202" mass="21861">MTSSTGRIYLLRHGETEWSQSGRHTGRTDIELTERGRERAVATGALLPRLRGTTDPPALVVASPRVRARVTAELAGLHVDRTDDRLAEWDYGDYEGVTTPEIRETVPGWTVWTHPTPGGETAEQVTARADAMLGEAEKHLEQGDVVLVGHGQFSRVLMARWIGLSAAGGQHIAMDPAAWAVLGFEREAHQLAATNVTPALAG</sequence>
<dbReference type="GO" id="GO:0101006">
    <property type="term" value="F:protein histidine phosphatase activity"/>
    <property type="evidence" value="ECO:0007669"/>
    <property type="project" value="TreeGrafter"/>
</dbReference>
<dbReference type="InterPro" id="IPR029033">
    <property type="entry name" value="His_PPase_superfam"/>
</dbReference>
<dbReference type="SUPFAM" id="SSF53254">
    <property type="entry name" value="Phosphoglycerate mutase-like"/>
    <property type="match status" value="1"/>
</dbReference>
<proteinExistence type="predicted"/>
<feature type="active site" description="Proton donor/acceptor" evidence="1">
    <location>
        <position position="88"/>
    </location>
</feature>
<evidence type="ECO:0000313" key="4">
    <source>
        <dbReference type="Proteomes" id="UP000321685"/>
    </source>
</evidence>
<dbReference type="PANTHER" id="PTHR48100">
    <property type="entry name" value="BROAD-SPECIFICITY PHOSPHATASE YOR283W-RELATED"/>
    <property type="match status" value="1"/>
</dbReference>
<dbReference type="EMBL" id="BJVJ01000061">
    <property type="protein sequence ID" value="GEL25687.1"/>
    <property type="molecule type" value="Genomic_DNA"/>
</dbReference>
<reference evidence="3 4" key="1">
    <citation type="submission" date="2019-07" db="EMBL/GenBank/DDBJ databases">
        <title>Whole genome shotgun sequence of Pseudonocardia sulfidoxydans NBRC 16205.</title>
        <authorList>
            <person name="Hosoyama A."/>
            <person name="Uohara A."/>
            <person name="Ohji S."/>
            <person name="Ichikawa N."/>
        </authorList>
    </citation>
    <scope>NUCLEOTIDE SEQUENCE [LARGE SCALE GENOMIC DNA]</scope>
    <source>
        <strain evidence="3 4">NBRC 16205</strain>
    </source>
</reference>
<comment type="caution">
    <text evidence="3">The sequence shown here is derived from an EMBL/GenBank/DDBJ whole genome shotgun (WGS) entry which is preliminary data.</text>
</comment>
<dbReference type="InterPro" id="IPR013078">
    <property type="entry name" value="His_Pase_superF_clade-1"/>
</dbReference>
<evidence type="ECO:0000256" key="1">
    <source>
        <dbReference type="PIRSR" id="PIRSR613078-1"/>
    </source>
</evidence>
<dbReference type="PANTHER" id="PTHR48100:SF15">
    <property type="entry name" value="SEDOHEPTULOSE 1,7-BISPHOSPHATASE"/>
    <property type="match status" value="1"/>
</dbReference>
<feature type="binding site" evidence="2">
    <location>
        <position position="67"/>
    </location>
    <ligand>
        <name>substrate</name>
    </ligand>
</feature>
<protein>
    <submittedName>
        <fullName evidence="3">Phosphoglycerate mutase</fullName>
    </submittedName>
</protein>
<dbReference type="AlphaFoldDB" id="A0A511DMU7"/>
<dbReference type="NCBIfam" id="NF009993">
    <property type="entry name" value="PRK13462.1"/>
    <property type="match status" value="1"/>
</dbReference>
<feature type="binding site" evidence="2">
    <location>
        <begin position="88"/>
        <end position="91"/>
    </location>
    <ligand>
        <name>substrate</name>
    </ligand>
</feature>
<dbReference type="Gene3D" id="3.40.50.1240">
    <property type="entry name" value="Phosphoglycerate mutase-like"/>
    <property type="match status" value="1"/>
</dbReference>
<dbReference type="OrthoDB" id="4697614at2"/>
<accession>A0A511DMU7</accession>
<dbReference type="SMART" id="SM00855">
    <property type="entry name" value="PGAM"/>
    <property type="match status" value="1"/>
</dbReference>
<keyword evidence="4" id="KW-1185">Reference proteome</keyword>
<dbReference type="Proteomes" id="UP000321685">
    <property type="component" value="Unassembled WGS sequence"/>
</dbReference>
<evidence type="ECO:0000256" key="2">
    <source>
        <dbReference type="PIRSR" id="PIRSR613078-2"/>
    </source>
</evidence>
<organism evidence="3 4">
    <name type="scientific">Pseudonocardia sulfidoxydans NBRC 16205</name>
    <dbReference type="NCBI Taxonomy" id="1223511"/>
    <lineage>
        <taxon>Bacteria</taxon>
        <taxon>Bacillati</taxon>
        <taxon>Actinomycetota</taxon>
        <taxon>Actinomycetes</taxon>
        <taxon>Pseudonocardiales</taxon>
        <taxon>Pseudonocardiaceae</taxon>
        <taxon>Pseudonocardia</taxon>
    </lineage>
</organism>
<dbReference type="GO" id="GO:0070297">
    <property type="term" value="P:regulation of phosphorelay signal transduction system"/>
    <property type="evidence" value="ECO:0007669"/>
    <property type="project" value="TreeGrafter"/>
</dbReference>
<dbReference type="Pfam" id="PF00300">
    <property type="entry name" value="His_Phos_1"/>
    <property type="match status" value="1"/>
</dbReference>
<gene>
    <name evidence="3" type="primary">gpm</name>
    <name evidence="3" type="ORF">PSU4_46410</name>
</gene>
<feature type="active site" description="Tele-phosphohistidine intermediate" evidence="1">
    <location>
        <position position="13"/>
    </location>
</feature>
<feature type="binding site" evidence="2">
    <location>
        <begin position="25"/>
        <end position="26"/>
    </location>
    <ligand>
        <name>substrate</name>
    </ligand>
</feature>
<evidence type="ECO:0000313" key="3">
    <source>
        <dbReference type="EMBL" id="GEL25687.1"/>
    </source>
</evidence>
<dbReference type="CDD" id="cd07067">
    <property type="entry name" value="HP_PGM_like"/>
    <property type="match status" value="1"/>
</dbReference>
<name>A0A511DMU7_9PSEU</name>